<reference evidence="3" key="1">
    <citation type="submission" date="2016-10" db="EMBL/GenBank/DDBJ databases">
        <authorList>
            <person name="Varghese N."/>
            <person name="Submissions S."/>
        </authorList>
    </citation>
    <scope>NUCLEOTIDE SEQUENCE [LARGE SCALE GENOMIC DNA]</scope>
    <source>
        <strain evidence="3">DSM 3695</strain>
    </source>
</reference>
<dbReference type="CDD" id="cd02233">
    <property type="entry name" value="cupin_HNL-like"/>
    <property type="match status" value="1"/>
</dbReference>
<dbReference type="PANTHER" id="PTHR43698">
    <property type="entry name" value="RIBD C-TERMINAL DOMAIN CONTAINING PROTEIN"/>
    <property type="match status" value="1"/>
</dbReference>
<dbReference type="Proteomes" id="UP000199310">
    <property type="component" value="Unassembled WGS sequence"/>
</dbReference>
<dbReference type="STRING" id="29529.SAMN04488122_2457"/>
<dbReference type="EMBL" id="FOJG01000001">
    <property type="protein sequence ID" value="SEW36991.1"/>
    <property type="molecule type" value="Genomic_DNA"/>
</dbReference>
<evidence type="ECO:0000259" key="1">
    <source>
        <dbReference type="Pfam" id="PF07883"/>
    </source>
</evidence>
<dbReference type="InterPro" id="IPR011051">
    <property type="entry name" value="RmlC_Cupin_sf"/>
</dbReference>
<accession>A0A1I0R9V5</accession>
<organism evidence="2 3">
    <name type="scientific">Chitinophaga arvensicola</name>
    <dbReference type="NCBI Taxonomy" id="29529"/>
    <lineage>
        <taxon>Bacteria</taxon>
        <taxon>Pseudomonadati</taxon>
        <taxon>Bacteroidota</taxon>
        <taxon>Chitinophagia</taxon>
        <taxon>Chitinophagales</taxon>
        <taxon>Chitinophagaceae</taxon>
        <taxon>Chitinophaga</taxon>
    </lineage>
</organism>
<dbReference type="AlphaFoldDB" id="A0A1I0R9V5"/>
<dbReference type="Pfam" id="PF07883">
    <property type="entry name" value="Cupin_2"/>
    <property type="match status" value="1"/>
</dbReference>
<proteinExistence type="predicted"/>
<dbReference type="SUPFAM" id="SSF51182">
    <property type="entry name" value="RmlC-like cupins"/>
    <property type="match status" value="1"/>
</dbReference>
<dbReference type="RefSeq" id="WP_245752468.1">
    <property type="nucleotide sequence ID" value="NZ_FOJG01000001.1"/>
</dbReference>
<dbReference type="InterPro" id="IPR047263">
    <property type="entry name" value="HNL-like_cupin"/>
</dbReference>
<sequence length="163" mass="17595">MMFKIAFSFLMTPCLCIGICHGQSKKPAAGSQNSEGVFPKGAKITNSNFTGTVYLYPMIAADSINATDVGNVTFEAGARSRWHLHPGGQILLVTGGKGYYQEKGQRKVILRKGDYIKCPPNVAHWHGASADSAFSQVAVTGREKGPTVWLEAVEDTVYLAGER</sequence>
<dbReference type="PANTHER" id="PTHR43698:SF1">
    <property type="entry name" value="BLL4564 PROTEIN"/>
    <property type="match status" value="1"/>
</dbReference>
<keyword evidence="3" id="KW-1185">Reference proteome</keyword>
<evidence type="ECO:0000313" key="3">
    <source>
        <dbReference type="Proteomes" id="UP000199310"/>
    </source>
</evidence>
<dbReference type="InterPro" id="IPR013096">
    <property type="entry name" value="Cupin_2"/>
</dbReference>
<evidence type="ECO:0000313" key="2">
    <source>
        <dbReference type="EMBL" id="SEW36991.1"/>
    </source>
</evidence>
<name>A0A1I0R9V5_9BACT</name>
<gene>
    <name evidence="2" type="ORF">SAMN04488122_2457</name>
</gene>
<dbReference type="InterPro" id="IPR014710">
    <property type="entry name" value="RmlC-like_jellyroll"/>
</dbReference>
<protein>
    <submittedName>
        <fullName evidence="2">Cupin domain-containing protein</fullName>
    </submittedName>
</protein>
<feature type="domain" description="Cupin type-2" evidence="1">
    <location>
        <begin position="72"/>
        <end position="132"/>
    </location>
</feature>
<dbReference type="Gene3D" id="2.60.120.10">
    <property type="entry name" value="Jelly Rolls"/>
    <property type="match status" value="1"/>
</dbReference>